<evidence type="ECO:0000313" key="4">
    <source>
        <dbReference type="Proteomes" id="UP000198500"/>
    </source>
</evidence>
<gene>
    <name evidence="3" type="ORF">SAMN05443545_105262</name>
</gene>
<dbReference type="Gene3D" id="2.40.70.10">
    <property type="entry name" value="Acid Proteases"/>
    <property type="match status" value="1"/>
</dbReference>
<feature type="region of interest" description="Disordered" evidence="1">
    <location>
        <begin position="265"/>
        <end position="290"/>
    </location>
</feature>
<dbReference type="InterPro" id="IPR008503">
    <property type="entry name" value="Asp_endopeptidase"/>
</dbReference>
<dbReference type="OrthoDB" id="8546610at2"/>
<feature type="compositionally biased region" description="Acidic residues" evidence="1">
    <location>
        <begin position="274"/>
        <end position="290"/>
    </location>
</feature>
<feature type="domain" description="Retropepsin-like aspartic endopeptidase" evidence="2">
    <location>
        <begin position="126"/>
        <end position="261"/>
    </location>
</feature>
<dbReference type="Proteomes" id="UP000198500">
    <property type="component" value="Unassembled WGS sequence"/>
</dbReference>
<dbReference type="SUPFAM" id="SSF50630">
    <property type="entry name" value="Acid proteases"/>
    <property type="match status" value="1"/>
</dbReference>
<organism evidence="3 4">
    <name type="scientific">Aidingimonas halophila</name>
    <dbReference type="NCBI Taxonomy" id="574349"/>
    <lineage>
        <taxon>Bacteria</taxon>
        <taxon>Pseudomonadati</taxon>
        <taxon>Pseudomonadota</taxon>
        <taxon>Gammaproteobacteria</taxon>
        <taxon>Oceanospirillales</taxon>
        <taxon>Halomonadaceae</taxon>
        <taxon>Aidingimonas</taxon>
    </lineage>
</organism>
<dbReference type="PROSITE" id="PS51257">
    <property type="entry name" value="PROKAR_LIPOPROTEIN"/>
    <property type="match status" value="1"/>
</dbReference>
<keyword evidence="4" id="KW-1185">Reference proteome</keyword>
<name>A0A1H3BM46_9GAMM</name>
<dbReference type="STRING" id="574349.SAMN05443545_105262"/>
<dbReference type="InterPro" id="IPR021109">
    <property type="entry name" value="Peptidase_aspartic_dom_sf"/>
</dbReference>
<proteinExistence type="predicted"/>
<dbReference type="PANTHER" id="PTHR38037">
    <property type="entry name" value="ZN_PROTEASE DOMAIN-CONTAINING PROTEIN"/>
    <property type="match status" value="1"/>
</dbReference>
<evidence type="ECO:0000313" key="3">
    <source>
        <dbReference type="EMBL" id="SDX42778.1"/>
    </source>
</evidence>
<protein>
    <submittedName>
        <fullName evidence="3">Uncharacterized conserved protein</fullName>
    </submittedName>
</protein>
<dbReference type="AlphaFoldDB" id="A0A1H3BM46"/>
<evidence type="ECO:0000259" key="2">
    <source>
        <dbReference type="Pfam" id="PF05618"/>
    </source>
</evidence>
<reference evidence="3 4" key="1">
    <citation type="submission" date="2016-10" db="EMBL/GenBank/DDBJ databases">
        <authorList>
            <person name="de Groot N.N."/>
        </authorList>
    </citation>
    <scope>NUCLEOTIDE SEQUENCE [LARGE SCALE GENOMIC DNA]</scope>
    <source>
        <strain evidence="3 4">DSM 19219</strain>
    </source>
</reference>
<dbReference type="PANTHER" id="PTHR38037:SF2">
    <property type="entry name" value="ATP-DEPENDENT ZINC PROTEASE DOMAIN-CONTAINING PROTEIN-RELATED"/>
    <property type="match status" value="1"/>
</dbReference>
<evidence type="ECO:0000256" key="1">
    <source>
        <dbReference type="SAM" id="MobiDB-lite"/>
    </source>
</evidence>
<dbReference type="RefSeq" id="WP_092569756.1">
    <property type="nucleotide sequence ID" value="NZ_BMXH01000003.1"/>
</dbReference>
<accession>A0A1H3BM46</accession>
<dbReference type="EMBL" id="FNNI01000005">
    <property type="protein sequence ID" value="SDX42778.1"/>
    <property type="molecule type" value="Genomic_DNA"/>
</dbReference>
<sequence>MQRTSPRATFRLPACLLLWIIPAALLTGCTTLPWDQEEPEPTVTPEMFDSRMAELEQTMSSQCEVSRDASEALRNDTLTLTSDVREIGSLLRRLRSDINFLGGNPEVPPSLCDIDDDSDSYRNKQVLGRSEWVGFPDVGTYLKARVDSGADTASLSARDITSFERDGEDWVRFKLALDDDAAVVESVRDEWIEAPVERQVRILQASGTETRPVISLLMTLGPIREHVEFSLSDREDMSFPVLLGRRFLMDIAIVDVAEKYRYERPEFPGGESADQAEEDEARDDDVAENE</sequence>
<dbReference type="Pfam" id="PF05618">
    <property type="entry name" value="Zn_protease"/>
    <property type="match status" value="1"/>
</dbReference>